<dbReference type="InterPro" id="IPR012902">
    <property type="entry name" value="N_methyl_site"/>
</dbReference>
<dbReference type="Pfam" id="PF12019">
    <property type="entry name" value="GspH"/>
    <property type="match status" value="1"/>
</dbReference>
<organism evidence="12 13">
    <name type="scientific">Trinickia soli</name>
    <dbReference type="NCBI Taxonomy" id="380675"/>
    <lineage>
        <taxon>Bacteria</taxon>
        <taxon>Pseudomonadati</taxon>
        <taxon>Pseudomonadota</taxon>
        <taxon>Betaproteobacteria</taxon>
        <taxon>Burkholderiales</taxon>
        <taxon>Burkholderiaceae</taxon>
        <taxon>Trinickia</taxon>
    </lineage>
</organism>
<keyword evidence="4" id="KW-0488">Methylation</keyword>
<reference evidence="12 13" key="1">
    <citation type="submission" date="2018-01" db="EMBL/GenBank/DDBJ databases">
        <title>Whole genome analyses suggest that Burkholderia sensu lato contains two further novel genera in the rhizoxinica-symbiotica group Mycetohabitans gen. nov., and Trinickia gen. nov.: implications for the evolution of diazotrophy and nodulation in the Burkholderiaceae.</title>
        <authorList>
            <person name="Estrada-de los Santos P."/>
            <person name="Palmer M."/>
            <person name="Chavez-Ramirez B."/>
            <person name="Beukes C."/>
            <person name="Steenkamp E.T."/>
            <person name="Hirsch A.M."/>
            <person name="Manyaka P."/>
            <person name="Maluk M."/>
            <person name="Lafos M."/>
            <person name="Crook M."/>
            <person name="Gross E."/>
            <person name="Simon M.F."/>
            <person name="Bueno dos Reis Junior F."/>
            <person name="Poole P.S."/>
            <person name="Venter S.N."/>
            <person name="James E.K."/>
        </authorList>
    </citation>
    <scope>NUCLEOTIDE SEQUENCE [LARGE SCALE GENOMIC DNA]</scope>
    <source>
        <strain evidence="12 13">GP25-8</strain>
    </source>
</reference>
<dbReference type="Proteomes" id="UP000235347">
    <property type="component" value="Unassembled WGS sequence"/>
</dbReference>
<evidence type="ECO:0000256" key="10">
    <source>
        <dbReference type="ARBA" id="ARBA00030775"/>
    </source>
</evidence>
<evidence type="ECO:0000256" key="9">
    <source>
        <dbReference type="ARBA" id="ARBA00025772"/>
    </source>
</evidence>
<evidence type="ECO:0000256" key="3">
    <source>
        <dbReference type="ARBA" id="ARBA00022475"/>
    </source>
</evidence>
<dbReference type="EMBL" id="PNYB01000003">
    <property type="protein sequence ID" value="PMS27244.1"/>
    <property type="molecule type" value="Genomic_DNA"/>
</dbReference>
<dbReference type="GO" id="GO:0015627">
    <property type="term" value="C:type II protein secretion system complex"/>
    <property type="evidence" value="ECO:0007669"/>
    <property type="project" value="InterPro"/>
</dbReference>
<evidence type="ECO:0000256" key="2">
    <source>
        <dbReference type="ARBA" id="ARBA00021549"/>
    </source>
</evidence>
<keyword evidence="7" id="KW-1133">Transmembrane helix</keyword>
<feature type="domain" description="General secretion pathway GspH" evidence="11">
    <location>
        <begin position="59"/>
        <end position="184"/>
    </location>
</feature>
<keyword evidence="5" id="KW-0997">Cell inner membrane</keyword>
<accession>A0A2N7WCZ0</accession>
<dbReference type="Gene3D" id="3.55.40.10">
    <property type="entry name" value="minor pseudopilin epsh domain"/>
    <property type="match status" value="1"/>
</dbReference>
<name>A0A2N7WCZ0_9BURK</name>
<evidence type="ECO:0000256" key="5">
    <source>
        <dbReference type="ARBA" id="ARBA00022519"/>
    </source>
</evidence>
<comment type="caution">
    <text evidence="12">The sequence shown here is derived from an EMBL/GenBank/DDBJ whole genome shotgun (WGS) entry which is preliminary data.</text>
</comment>
<dbReference type="RefSeq" id="WP_102608816.1">
    <property type="nucleotide sequence ID" value="NZ_CADIKD010000001.1"/>
</dbReference>
<dbReference type="SUPFAM" id="SSF54523">
    <property type="entry name" value="Pili subunits"/>
    <property type="match status" value="1"/>
</dbReference>
<dbReference type="GO" id="GO:0015628">
    <property type="term" value="P:protein secretion by the type II secretion system"/>
    <property type="evidence" value="ECO:0007669"/>
    <property type="project" value="InterPro"/>
</dbReference>
<gene>
    <name evidence="12" type="ORF">C0Z19_05805</name>
</gene>
<evidence type="ECO:0000313" key="13">
    <source>
        <dbReference type="Proteomes" id="UP000235347"/>
    </source>
</evidence>
<dbReference type="NCBIfam" id="TIGR02532">
    <property type="entry name" value="IV_pilin_GFxxxE"/>
    <property type="match status" value="1"/>
</dbReference>
<dbReference type="GO" id="GO:0005886">
    <property type="term" value="C:plasma membrane"/>
    <property type="evidence" value="ECO:0007669"/>
    <property type="project" value="UniProtKB-SubCell"/>
</dbReference>
<keyword evidence="3" id="KW-1003">Cell membrane</keyword>
<evidence type="ECO:0000259" key="11">
    <source>
        <dbReference type="Pfam" id="PF12019"/>
    </source>
</evidence>
<evidence type="ECO:0000256" key="1">
    <source>
        <dbReference type="ARBA" id="ARBA00004377"/>
    </source>
</evidence>
<comment type="subcellular location">
    <subcellularLocation>
        <location evidence="1">Cell inner membrane</location>
        <topology evidence="1">Single-pass membrane protein</topology>
    </subcellularLocation>
</comment>
<evidence type="ECO:0000256" key="6">
    <source>
        <dbReference type="ARBA" id="ARBA00022692"/>
    </source>
</evidence>
<dbReference type="InterPro" id="IPR022346">
    <property type="entry name" value="T2SS_GspH"/>
</dbReference>
<sequence length="199" mass="20999">MQVVFKCERSRRIRQRARLRRGGFSLVELLVVTALVASSAMAVTPVLSTWQARDRVDGAARALLASLTLARGEAIARGARVVVCPADARAQCLPKGHVCERALRGWSCGWMVVVEQGPGGRVLRVHRRMSGVSIAAAAPAIEFTPPAGQVIGGFRKIEFTAAGVNASGPQSASSSRCIRVAAGGRARLERGACSGRARA</sequence>
<evidence type="ECO:0000256" key="8">
    <source>
        <dbReference type="ARBA" id="ARBA00023136"/>
    </source>
</evidence>
<evidence type="ECO:0000256" key="7">
    <source>
        <dbReference type="ARBA" id="ARBA00022989"/>
    </source>
</evidence>
<protein>
    <recommendedName>
        <fullName evidence="2">Type II secretion system protein H</fullName>
    </recommendedName>
    <alternativeName>
        <fullName evidence="10">General secretion pathway protein H</fullName>
    </alternativeName>
</protein>
<keyword evidence="6" id="KW-0812">Transmembrane</keyword>
<comment type="similarity">
    <text evidence="9">Belongs to the GSP H family.</text>
</comment>
<evidence type="ECO:0000313" key="12">
    <source>
        <dbReference type="EMBL" id="PMS27244.1"/>
    </source>
</evidence>
<dbReference type="AlphaFoldDB" id="A0A2N7WCZ0"/>
<dbReference type="InterPro" id="IPR045584">
    <property type="entry name" value="Pilin-like"/>
</dbReference>
<keyword evidence="13" id="KW-1185">Reference proteome</keyword>
<dbReference type="PROSITE" id="PS00409">
    <property type="entry name" value="PROKAR_NTER_METHYL"/>
    <property type="match status" value="1"/>
</dbReference>
<evidence type="ECO:0000256" key="4">
    <source>
        <dbReference type="ARBA" id="ARBA00022481"/>
    </source>
</evidence>
<keyword evidence="8" id="KW-0472">Membrane</keyword>
<proteinExistence type="inferred from homology"/>